<evidence type="ECO:0000313" key="2">
    <source>
        <dbReference type="Proteomes" id="UP000003460"/>
    </source>
</evidence>
<keyword evidence="2" id="KW-1185">Reference proteome</keyword>
<reference evidence="1" key="1">
    <citation type="submission" date="2009-09" db="EMBL/GenBank/DDBJ databases">
        <authorList>
            <person name="Weinstock G."/>
            <person name="Sodergren E."/>
            <person name="Clifton S."/>
            <person name="Fulton L."/>
            <person name="Fulton B."/>
            <person name="Courtney L."/>
            <person name="Fronick C."/>
            <person name="Harrison M."/>
            <person name="Strong C."/>
            <person name="Farmer C."/>
            <person name="Delahaunty K."/>
            <person name="Markovic C."/>
            <person name="Hall O."/>
            <person name="Minx P."/>
            <person name="Tomlinson C."/>
            <person name="Mitreva M."/>
            <person name="Nelson J."/>
            <person name="Hou S."/>
            <person name="Wollam A."/>
            <person name="Pepin K.H."/>
            <person name="Johnson M."/>
            <person name="Bhonagiri V."/>
            <person name="Nash W.E."/>
            <person name="Warren W."/>
            <person name="Chinwalla A."/>
            <person name="Mardis E.R."/>
            <person name="Wilson R.K."/>
        </authorList>
    </citation>
    <scope>NUCLEOTIDE SEQUENCE [LARGE SCALE GENOMIC DNA]</scope>
    <source>
        <strain evidence="1">ATCC 51259</strain>
    </source>
</reference>
<organism evidence="1 2">
    <name type="scientific">Alloprevotella tannerae ATCC 51259</name>
    <dbReference type="NCBI Taxonomy" id="626522"/>
    <lineage>
        <taxon>Bacteria</taxon>
        <taxon>Pseudomonadati</taxon>
        <taxon>Bacteroidota</taxon>
        <taxon>Bacteroidia</taxon>
        <taxon>Bacteroidales</taxon>
        <taxon>Prevotellaceae</taxon>
        <taxon>Alloprevotella</taxon>
    </lineage>
</organism>
<dbReference type="STRING" id="626522.GCWU000325_00422"/>
<name>C9LDZ9_9BACT</name>
<proteinExistence type="predicted"/>
<evidence type="ECO:0000313" key="1">
    <source>
        <dbReference type="EMBL" id="EEX72673.1"/>
    </source>
</evidence>
<protein>
    <submittedName>
        <fullName evidence="1">Uncharacterized protein</fullName>
    </submittedName>
</protein>
<sequence length="57" mass="6702">MWLSKGLRRLVCLENLHTVGSYFPTKPCASPPRYLYFATKRNQHTPIFGRIKKCRYG</sequence>
<gene>
    <name evidence="1" type="ORF">GCWU000325_00422</name>
</gene>
<dbReference type="AlphaFoldDB" id="C9LDZ9"/>
<accession>C9LDZ9</accession>
<dbReference type="HOGENOM" id="CLU_2992960_0_0_10"/>
<dbReference type="EMBL" id="ACIJ02000008">
    <property type="protein sequence ID" value="EEX72673.1"/>
    <property type="molecule type" value="Genomic_DNA"/>
</dbReference>
<dbReference type="Proteomes" id="UP000003460">
    <property type="component" value="Unassembled WGS sequence"/>
</dbReference>
<comment type="caution">
    <text evidence="1">The sequence shown here is derived from an EMBL/GenBank/DDBJ whole genome shotgun (WGS) entry which is preliminary data.</text>
</comment>